<feature type="transmembrane region" description="Helical" evidence="8">
    <location>
        <begin position="585"/>
        <end position="605"/>
    </location>
</feature>
<evidence type="ECO:0000256" key="7">
    <source>
        <dbReference type="RuleBase" id="RU000320"/>
    </source>
</evidence>
<keyword evidence="3" id="KW-1003">Cell membrane</keyword>
<evidence type="ECO:0000256" key="5">
    <source>
        <dbReference type="ARBA" id="ARBA00022989"/>
    </source>
</evidence>
<dbReference type="EMBL" id="LLZU01000003">
    <property type="protein sequence ID" value="KRV50952.1"/>
    <property type="molecule type" value="Genomic_DNA"/>
</dbReference>
<keyword evidence="6 8" id="KW-0472">Membrane</keyword>
<keyword evidence="11" id="KW-1185">Reference proteome</keyword>
<feature type="transmembrane region" description="Helical" evidence="8">
    <location>
        <begin position="203"/>
        <end position="229"/>
    </location>
</feature>
<dbReference type="Pfam" id="PF00361">
    <property type="entry name" value="Proton_antipo_M"/>
    <property type="match status" value="1"/>
</dbReference>
<feature type="transmembrane region" description="Helical" evidence="8">
    <location>
        <begin position="276"/>
        <end position="294"/>
    </location>
</feature>
<dbReference type="PANTHER" id="PTHR42703:SF1">
    <property type="entry name" value="NA(+)_H(+) ANTIPORTER SUBUNIT D1"/>
    <property type="match status" value="1"/>
</dbReference>
<evidence type="ECO:0000256" key="4">
    <source>
        <dbReference type="ARBA" id="ARBA00022692"/>
    </source>
</evidence>
<comment type="similarity">
    <text evidence="2">Belongs to the CPA3 antiporters (TC 2.A.63) subunit D family.</text>
</comment>
<feature type="domain" description="NADH:quinone oxidoreductase/Mrp antiporter transmembrane" evidence="9">
    <location>
        <begin position="125"/>
        <end position="419"/>
    </location>
</feature>
<dbReference type="Proteomes" id="UP000050867">
    <property type="component" value="Unassembled WGS sequence"/>
</dbReference>
<dbReference type="InterPro" id="IPR001750">
    <property type="entry name" value="ND/Mrp_TM"/>
</dbReference>
<sequence>MPLAIAVPVLVACLMVAAGSRLPHHVLDLLGVATSLTVCALAAVVLTRSADGRVVTWNGDWRPKRGVSVGIPLVADSLSAGTALLIAGLMSCALLYSWRYYSPVRGYYHALMLLFLAGMEGFVLSGDLFDMFVFFELMGIAAYALTGLKIEDPTAVQGGLNFGIVNSLGAYFSLAGIGVLYARHGQLGLAPLGQRLTEHRADALTVVALVVIVTCFLVKAAVVPFHFWLPDAHAVAPAPVCVLFSGVMVELGLYGAFRVFWTVFGSAVPHDDIRGAFLPAGVLTAVVGALMCFAQSHLKRMLAYSTIAHVGLFTTGLATLTPEGTAGVALYAAAHAGVKSALFLLVGVILARHGHVDELKLHGCGRDARFVSWLYFAAGAALAGLPPFGTALGKSVTEEALTRAGHPWGPAVFVAVSALTGGAVLRAGFRIYLGAGPAPDAGGPVAIAAQTTGIEEHRETEQLSRTPRTMYAAVLLLLAGGLAVGVLPGAGRAFDHAAEGFTDPRGYAAAVLFGTAPAVGSPHHESTWTAQGVVLGCVSTAAAVLLAAAAVRAPRAPDARRARLRPFLRSLAAVRALHSGHVGDYAAWLLFGMTALAALVGVLPVDG</sequence>
<feature type="transmembrane region" description="Helical" evidence="8">
    <location>
        <begin position="408"/>
        <end position="429"/>
    </location>
</feature>
<comment type="caution">
    <text evidence="10">The sequence shown here is derived from an EMBL/GenBank/DDBJ whole genome shotgun (WGS) entry which is preliminary data.</text>
</comment>
<accession>A0A0T6LY43</accession>
<feature type="transmembrane region" description="Helical" evidence="8">
    <location>
        <begin position="29"/>
        <end position="46"/>
    </location>
</feature>
<gene>
    <name evidence="10" type="ORF">AQ490_13195</name>
</gene>
<evidence type="ECO:0000256" key="3">
    <source>
        <dbReference type="ARBA" id="ARBA00022475"/>
    </source>
</evidence>
<dbReference type="STRING" id="76728.AQ490_13195"/>
<evidence type="ECO:0000256" key="1">
    <source>
        <dbReference type="ARBA" id="ARBA00004651"/>
    </source>
</evidence>
<dbReference type="PANTHER" id="PTHR42703">
    <property type="entry name" value="NADH DEHYDROGENASE"/>
    <property type="match status" value="1"/>
</dbReference>
<feature type="transmembrane region" description="Helical" evidence="8">
    <location>
        <begin position="106"/>
        <end position="124"/>
    </location>
</feature>
<keyword evidence="4 7" id="KW-0812">Transmembrane</keyword>
<evidence type="ECO:0000256" key="6">
    <source>
        <dbReference type="ARBA" id="ARBA00023136"/>
    </source>
</evidence>
<name>A0A0T6LY43_WENVI</name>
<evidence type="ECO:0000313" key="11">
    <source>
        <dbReference type="Proteomes" id="UP000050867"/>
    </source>
</evidence>
<proteinExistence type="inferred from homology"/>
<feature type="transmembrane region" description="Helical" evidence="8">
    <location>
        <begin position="528"/>
        <end position="551"/>
    </location>
</feature>
<evidence type="ECO:0000256" key="8">
    <source>
        <dbReference type="SAM" id="Phobius"/>
    </source>
</evidence>
<feature type="transmembrane region" description="Helical" evidence="8">
    <location>
        <begin position="370"/>
        <end position="388"/>
    </location>
</feature>
<dbReference type="OrthoDB" id="9768329at2"/>
<comment type="subcellular location">
    <subcellularLocation>
        <location evidence="1">Cell membrane</location>
        <topology evidence="1">Multi-pass membrane protein</topology>
    </subcellularLocation>
    <subcellularLocation>
        <location evidence="7">Membrane</location>
        <topology evidence="7">Multi-pass membrane protein</topology>
    </subcellularLocation>
</comment>
<keyword evidence="5 8" id="KW-1133">Transmembrane helix</keyword>
<dbReference type="GO" id="GO:0005886">
    <property type="term" value="C:plasma membrane"/>
    <property type="evidence" value="ECO:0007669"/>
    <property type="project" value="UniProtKB-SubCell"/>
</dbReference>
<feature type="transmembrane region" description="Helical" evidence="8">
    <location>
        <begin position="67"/>
        <end position="100"/>
    </location>
</feature>
<protein>
    <recommendedName>
        <fullName evidence="9">NADH:quinone oxidoreductase/Mrp antiporter transmembrane domain-containing protein</fullName>
    </recommendedName>
</protein>
<evidence type="ECO:0000313" key="10">
    <source>
        <dbReference type="EMBL" id="KRV50952.1"/>
    </source>
</evidence>
<dbReference type="eggNOG" id="COG0651">
    <property type="taxonomic scope" value="Bacteria"/>
</dbReference>
<dbReference type="AlphaFoldDB" id="A0A0T6LY43"/>
<dbReference type="InterPro" id="IPR050586">
    <property type="entry name" value="CPA3_Na-H_Antiporter_D"/>
</dbReference>
<feature type="transmembrane region" description="Helical" evidence="8">
    <location>
        <begin position="162"/>
        <end position="182"/>
    </location>
</feature>
<feature type="transmembrane region" description="Helical" evidence="8">
    <location>
        <begin position="470"/>
        <end position="490"/>
    </location>
</feature>
<evidence type="ECO:0000256" key="2">
    <source>
        <dbReference type="ARBA" id="ARBA00005346"/>
    </source>
</evidence>
<feature type="transmembrane region" description="Helical" evidence="8">
    <location>
        <begin position="328"/>
        <end position="350"/>
    </location>
</feature>
<reference evidence="10 11" key="1">
    <citation type="submission" date="2015-10" db="EMBL/GenBank/DDBJ databases">
        <title>Draft genome sequence of pyrrolomycin-producing Streptomyces vitaminophilus.</title>
        <authorList>
            <person name="Graham D.E."/>
            <person name="Mahan K.M."/>
            <person name="Klingeman D.M."/>
            <person name="Hettich R.L."/>
            <person name="Parry R.J."/>
        </authorList>
    </citation>
    <scope>NUCLEOTIDE SEQUENCE [LARGE SCALE GENOMIC DNA]</scope>
    <source>
        <strain evidence="10 11">ATCC 31673</strain>
    </source>
</reference>
<feature type="transmembrane region" description="Helical" evidence="8">
    <location>
        <begin position="131"/>
        <end position="150"/>
    </location>
</feature>
<organism evidence="10 11">
    <name type="scientific">Wenjunlia vitaminophila</name>
    <name type="common">Streptomyces vitaminophilus</name>
    <dbReference type="NCBI Taxonomy" id="76728"/>
    <lineage>
        <taxon>Bacteria</taxon>
        <taxon>Bacillati</taxon>
        <taxon>Actinomycetota</taxon>
        <taxon>Actinomycetes</taxon>
        <taxon>Kitasatosporales</taxon>
        <taxon>Streptomycetaceae</taxon>
        <taxon>Wenjunlia</taxon>
    </lineage>
</organism>
<evidence type="ECO:0000259" key="9">
    <source>
        <dbReference type="Pfam" id="PF00361"/>
    </source>
</evidence>